<evidence type="ECO:0000256" key="10">
    <source>
        <dbReference type="ARBA" id="ARBA00022777"/>
    </source>
</evidence>
<keyword evidence="16" id="KW-0812">Transmembrane</keyword>
<dbReference type="PANTHER" id="PTHR24421:SF62">
    <property type="entry name" value="SENSORY TRANSDUCTION HISTIDINE KINASE"/>
    <property type="match status" value="1"/>
</dbReference>
<evidence type="ECO:0000259" key="17">
    <source>
        <dbReference type="PROSITE" id="PS50109"/>
    </source>
</evidence>
<dbReference type="EMBL" id="MASU01000009">
    <property type="protein sequence ID" value="PXY28554.1"/>
    <property type="molecule type" value="Genomic_DNA"/>
</dbReference>
<keyword evidence="16" id="KW-0472">Membrane</keyword>
<evidence type="ECO:0000256" key="16">
    <source>
        <dbReference type="SAM" id="Phobius"/>
    </source>
</evidence>
<feature type="domain" description="Histidine kinase" evidence="17">
    <location>
        <begin position="326"/>
        <end position="419"/>
    </location>
</feature>
<keyword evidence="8" id="KW-0808">Transferase</keyword>
<comment type="function">
    <text evidence="14">Member of the two-component regulatory system NreB/NreC involved in the control of dissimilatory nitrate/nitrite reduction in response to oxygen. NreB functions as a direct oxygen sensor histidine kinase which is autophosphorylated, in the absence of oxygen, probably at the conserved histidine residue, and transfers its phosphate group probably to a conserved aspartate residue of NreC. NreB/NreC activates the expression of the nitrate (narGHJI) and nitrite (nir) reductase operons, as well as the putative nitrate transporter gene narT.</text>
</comment>
<evidence type="ECO:0000256" key="3">
    <source>
        <dbReference type="ARBA" id="ARBA00004496"/>
    </source>
</evidence>
<dbReference type="PROSITE" id="PS50109">
    <property type="entry name" value="HIS_KIN"/>
    <property type="match status" value="1"/>
</dbReference>
<dbReference type="InterPro" id="IPR003594">
    <property type="entry name" value="HATPase_dom"/>
</dbReference>
<accession>A0A318LU86</accession>
<evidence type="ECO:0000313" key="19">
    <source>
        <dbReference type="Proteomes" id="UP000247892"/>
    </source>
</evidence>
<comment type="cofactor">
    <cofactor evidence="2">
        <name>[4Fe-4S] cluster</name>
        <dbReference type="ChEBI" id="CHEBI:49883"/>
    </cofactor>
</comment>
<evidence type="ECO:0000256" key="11">
    <source>
        <dbReference type="ARBA" id="ARBA00023004"/>
    </source>
</evidence>
<dbReference type="Gene3D" id="1.20.5.1930">
    <property type="match status" value="1"/>
</dbReference>
<evidence type="ECO:0000256" key="13">
    <source>
        <dbReference type="ARBA" id="ARBA00023014"/>
    </source>
</evidence>
<dbReference type="PANTHER" id="PTHR24421">
    <property type="entry name" value="NITRATE/NITRITE SENSOR PROTEIN NARX-RELATED"/>
    <property type="match status" value="1"/>
</dbReference>
<keyword evidence="11" id="KW-0408">Iron</keyword>
<dbReference type="GO" id="GO:0046872">
    <property type="term" value="F:metal ion binding"/>
    <property type="evidence" value="ECO:0007669"/>
    <property type="project" value="UniProtKB-KW"/>
</dbReference>
<evidence type="ECO:0000256" key="8">
    <source>
        <dbReference type="ARBA" id="ARBA00022679"/>
    </source>
</evidence>
<dbReference type="Gene3D" id="3.30.565.10">
    <property type="entry name" value="Histidine kinase-like ATPase, C-terminal domain"/>
    <property type="match status" value="1"/>
</dbReference>
<sequence>MQDCDEPRSAFLTTGADSPWRPWVHRFERVMPLVLLGLATVLSLAQGQPWERRWGTLALAGVALCWVLATDTFLPRRWRGSTPVLVVAFAGLLAIASVLMARDMLFLVFLVTCFFRAIALGPMPLVLLGLTATSALINSLGSGGPLQALREWPVPYLAIVLIQTAAIGGGLEVSRQLVRQNEQRRKAVAALEAALEENAGLHRQLLAQAREAGVLDERQRLSREIHDTLAQGFTGIITQLQAAEETHGDPAERQRHVDAAGALARENLQEARRAVRALSPEALESAGLPEALAGVVHRWSQRSGVPAEFTTTGTPGPMHPEIEATLLRITQEALGNVAEHAKARRVGLTLSYMEDQLTLDVRDDGIGFDQERLRRNGTDYRGFGLGGMRQRVQRLAGSLVVESEPGGGTAISATVPAIPFQESR</sequence>
<comment type="caution">
    <text evidence="18">The sequence shown here is derived from an EMBL/GenBank/DDBJ whole genome shotgun (WGS) entry which is preliminary data.</text>
</comment>
<keyword evidence="7" id="KW-0963">Cytoplasm</keyword>
<dbReference type="InterPro" id="IPR050482">
    <property type="entry name" value="Sensor_HK_TwoCompSys"/>
</dbReference>
<protein>
    <recommendedName>
        <fullName evidence="5">Oxygen sensor histidine kinase NreB</fullName>
        <ecNumber evidence="4">2.7.13.3</ecNumber>
    </recommendedName>
    <alternativeName>
        <fullName evidence="15">Nitrogen regulation protein B</fullName>
    </alternativeName>
</protein>
<dbReference type="CDD" id="cd16917">
    <property type="entry name" value="HATPase_UhpB-NarQ-NarX-like"/>
    <property type="match status" value="1"/>
</dbReference>
<dbReference type="AlphaFoldDB" id="A0A318LU86"/>
<proteinExistence type="predicted"/>
<dbReference type="GO" id="GO:0051539">
    <property type="term" value="F:4 iron, 4 sulfur cluster binding"/>
    <property type="evidence" value="ECO:0007669"/>
    <property type="project" value="UniProtKB-KW"/>
</dbReference>
<dbReference type="EC" id="2.7.13.3" evidence="4"/>
<dbReference type="InterPro" id="IPR017205">
    <property type="entry name" value="Sig_transdc_His_kinase_ChrS"/>
</dbReference>
<feature type="transmembrane region" description="Helical" evidence="16">
    <location>
        <begin position="80"/>
        <end position="99"/>
    </location>
</feature>
<dbReference type="PRINTS" id="PR00344">
    <property type="entry name" value="BCTRLSENSOR"/>
</dbReference>
<dbReference type="GO" id="GO:0005737">
    <property type="term" value="C:cytoplasm"/>
    <property type="evidence" value="ECO:0007669"/>
    <property type="project" value="UniProtKB-SubCell"/>
</dbReference>
<reference evidence="18 19" key="1">
    <citation type="submission" date="2016-07" db="EMBL/GenBank/DDBJ databases">
        <title>Draft genome sequence of Prauserella sp. YIM 121212, isolated from alkaline soil.</title>
        <authorList>
            <person name="Ruckert C."/>
            <person name="Albersmeier A."/>
            <person name="Jiang C.-L."/>
            <person name="Jiang Y."/>
            <person name="Kalinowski J."/>
            <person name="Schneider O."/>
            <person name="Winkler A."/>
            <person name="Zotchev S.B."/>
        </authorList>
    </citation>
    <scope>NUCLEOTIDE SEQUENCE [LARGE SCALE GENOMIC DNA]</scope>
    <source>
        <strain evidence="18 19">YIM 121212</strain>
    </source>
</reference>
<dbReference type="SMART" id="SM00387">
    <property type="entry name" value="HATPase_c"/>
    <property type="match status" value="1"/>
</dbReference>
<keyword evidence="9" id="KW-0479">Metal-binding</keyword>
<evidence type="ECO:0000256" key="9">
    <source>
        <dbReference type="ARBA" id="ARBA00022723"/>
    </source>
</evidence>
<feature type="transmembrane region" description="Helical" evidence="16">
    <location>
        <begin position="54"/>
        <end position="74"/>
    </location>
</feature>
<dbReference type="GO" id="GO:0046983">
    <property type="term" value="F:protein dimerization activity"/>
    <property type="evidence" value="ECO:0007669"/>
    <property type="project" value="InterPro"/>
</dbReference>
<keyword evidence="12" id="KW-0902">Two-component regulatory system</keyword>
<dbReference type="GO" id="GO:0016020">
    <property type="term" value="C:membrane"/>
    <property type="evidence" value="ECO:0007669"/>
    <property type="project" value="InterPro"/>
</dbReference>
<evidence type="ECO:0000313" key="18">
    <source>
        <dbReference type="EMBL" id="PXY28554.1"/>
    </source>
</evidence>
<organism evidence="18 19">
    <name type="scientific">Prauserella flavalba</name>
    <dbReference type="NCBI Taxonomy" id="1477506"/>
    <lineage>
        <taxon>Bacteria</taxon>
        <taxon>Bacillati</taxon>
        <taxon>Actinomycetota</taxon>
        <taxon>Actinomycetes</taxon>
        <taxon>Pseudonocardiales</taxon>
        <taxon>Pseudonocardiaceae</taxon>
        <taxon>Prauserella</taxon>
    </lineage>
</organism>
<evidence type="ECO:0000256" key="1">
    <source>
        <dbReference type="ARBA" id="ARBA00000085"/>
    </source>
</evidence>
<dbReference type="Pfam" id="PF02518">
    <property type="entry name" value="HATPase_c"/>
    <property type="match status" value="1"/>
</dbReference>
<keyword evidence="16" id="KW-1133">Transmembrane helix</keyword>
<evidence type="ECO:0000256" key="4">
    <source>
        <dbReference type="ARBA" id="ARBA00012438"/>
    </source>
</evidence>
<evidence type="ECO:0000256" key="15">
    <source>
        <dbReference type="ARBA" id="ARBA00030800"/>
    </source>
</evidence>
<evidence type="ECO:0000256" key="5">
    <source>
        <dbReference type="ARBA" id="ARBA00017322"/>
    </source>
</evidence>
<evidence type="ECO:0000256" key="14">
    <source>
        <dbReference type="ARBA" id="ARBA00024827"/>
    </source>
</evidence>
<keyword evidence="19" id="KW-1185">Reference proteome</keyword>
<evidence type="ECO:0000256" key="2">
    <source>
        <dbReference type="ARBA" id="ARBA00001966"/>
    </source>
</evidence>
<dbReference type="InterPro" id="IPR036890">
    <property type="entry name" value="HATPase_C_sf"/>
</dbReference>
<keyword evidence="6" id="KW-0004">4Fe-4S</keyword>
<evidence type="ECO:0000256" key="7">
    <source>
        <dbReference type="ARBA" id="ARBA00022490"/>
    </source>
</evidence>
<dbReference type="SUPFAM" id="SSF55874">
    <property type="entry name" value="ATPase domain of HSP90 chaperone/DNA topoisomerase II/histidine kinase"/>
    <property type="match status" value="1"/>
</dbReference>
<evidence type="ECO:0000256" key="6">
    <source>
        <dbReference type="ARBA" id="ARBA00022485"/>
    </source>
</evidence>
<gene>
    <name evidence="18" type="ORF">BA062_22035</name>
</gene>
<dbReference type="GO" id="GO:0000155">
    <property type="term" value="F:phosphorelay sensor kinase activity"/>
    <property type="evidence" value="ECO:0007669"/>
    <property type="project" value="InterPro"/>
</dbReference>
<dbReference type="InterPro" id="IPR011712">
    <property type="entry name" value="Sig_transdc_His_kin_sub3_dim/P"/>
</dbReference>
<dbReference type="PIRSF" id="PIRSF037434">
    <property type="entry name" value="STHK_ChrS"/>
    <property type="match status" value="1"/>
</dbReference>
<comment type="subcellular location">
    <subcellularLocation>
        <location evidence="3">Cytoplasm</location>
    </subcellularLocation>
</comment>
<feature type="transmembrane region" description="Helical" evidence="16">
    <location>
        <begin position="106"/>
        <end position="132"/>
    </location>
</feature>
<name>A0A318LU86_9PSEU</name>
<dbReference type="InterPro" id="IPR004358">
    <property type="entry name" value="Sig_transdc_His_kin-like_C"/>
</dbReference>
<comment type="catalytic activity">
    <reaction evidence="1">
        <text>ATP + protein L-histidine = ADP + protein N-phospho-L-histidine.</text>
        <dbReference type="EC" id="2.7.13.3"/>
    </reaction>
</comment>
<keyword evidence="10 18" id="KW-0418">Kinase</keyword>
<dbReference type="Pfam" id="PF07730">
    <property type="entry name" value="HisKA_3"/>
    <property type="match status" value="1"/>
</dbReference>
<dbReference type="Proteomes" id="UP000247892">
    <property type="component" value="Unassembled WGS sequence"/>
</dbReference>
<keyword evidence="13" id="KW-0411">Iron-sulfur</keyword>
<dbReference type="InterPro" id="IPR005467">
    <property type="entry name" value="His_kinase_dom"/>
</dbReference>
<evidence type="ECO:0000256" key="12">
    <source>
        <dbReference type="ARBA" id="ARBA00023012"/>
    </source>
</evidence>